<evidence type="ECO:0000256" key="2">
    <source>
        <dbReference type="ARBA" id="ARBA00022475"/>
    </source>
</evidence>
<keyword evidence="4 6" id="KW-1133">Transmembrane helix</keyword>
<feature type="transmembrane region" description="Helical" evidence="6">
    <location>
        <begin position="162"/>
        <end position="183"/>
    </location>
</feature>
<reference evidence="8 9" key="1">
    <citation type="submission" date="2017-04" db="EMBL/GenBank/DDBJ databases">
        <authorList>
            <person name="Afonso C.L."/>
            <person name="Miller P.J."/>
            <person name="Scott M.A."/>
            <person name="Spackman E."/>
            <person name="Goraichik I."/>
            <person name="Dimitrov K.M."/>
            <person name="Suarez D.L."/>
            <person name="Swayne D.E."/>
        </authorList>
    </citation>
    <scope>NUCLEOTIDE SEQUENCE [LARGE SCALE GENOMIC DNA]</scope>
    <source>
        <strain evidence="8 9">CGMCC 1.12644</strain>
    </source>
</reference>
<dbReference type="Pfam" id="PF09335">
    <property type="entry name" value="VTT_dom"/>
    <property type="match status" value="1"/>
</dbReference>
<dbReference type="PANTHER" id="PTHR42709">
    <property type="entry name" value="ALKALINE PHOSPHATASE LIKE PROTEIN"/>
    <property type="match status" value="1"/>
</dbReference>
<evidence type="ECO:0000256" key="5">
    <source>
        <dbReference type="ARBA" id="ARBA00023136"/>
    </source>
</evidence>
<dbReference type="AlphaFoldDB" id="A0A1W1Z3Q9"/>
<evidence type="ECO:0000259" key="7">
    <source>
        <dbReference type="Pfam" id="PF09335"/>
    </source>
</evidence>
<evidence type="ECO:0000256" key="4">
    <source>
        <dbReference type="ARBA" id="ARBA00022989"/>
    </source>
</evidence>
<evidence type="ECO:0000256" key="3">
    <source>
        <dbReference type="ARBA" id="ARBA00022692"/>
    </source>
</evidence>
<dbReference type="RefSeq" id="WP_084349948.1">
    <property type="nucleotide sequence ID" value="NZ_FWYD01000001.1"/>
</dbReference>
<sequence length="189" mass="20604">MTEVALEWLPVYGLPVLVLIIGLGCLGAPAPASLTLLISGSLIAAGDFNGTQVYVTSLVAAIFFDHAGYAVGRWGGPRLAQWRIPLMDRARHMLETRGGMAVFLTRWLLAPLGPGVNYMAGVVTMPLQRFTPFDIAGEVVWVTLYLGLGYVFGSYVSQISEVLGDITGFLAFAVLAWLLWRFIRSDLKR</sequence>
<comment type="subcellular location">
    <subcellularLocation>
        <location evidence="1">Cell membrane</location>
        <topology evidence="1">Multi-pass membrane protein</topology>
    </subcellularLocation>
</comment>
<feature type="transmembrane region" description="Helical" evidence="6">
    <location>
        <begin position="12"/>
        <end position="38"/>
    </location>
</feature>
<dbReference type="GO" id="GO:0005886">
    <property type="term" value="C:plasma membrane"/>
    <property type="evidence" value="ECO:0007669"/>
    <property type="project" value="UniProtKB-SubCell"/>
</dbReference>
<dbReference type="PANTHER" id="PTHR42709:SF6">
    <property type="entry name" value="UNDECAPRENYL PHOSPHATE TRANSPORTER A"/>
    <property type="match status" value="1"/>
</dbReference>
<dbReference type="InterPro" id="IPR051311">
    <property type="entry name" value="DedA_domain"/>
</dbReference>
<keyword evidence="2" id="KW-1003">Cell membrane</keyword>
<name>A0A1W1Z3Q9_9RHOB</name>
<feature type="transmembrane region" description="Helical" evidence="6">
    <location>
        <begin position="135"/>
        <end position="156"/>
    </location>
</feature>
<dbReference type="OrthoDB" id="9782291at2"/>
<gene>
    <name evidence="8" type="ORF">SAMN06295998_101213</name>
</gene>
<keyword evidence="9" id="KW-1185">Reference proteome</keyword>
<dbReference type="STRING" id="1387277.SAMN06295998_101213"/>
<protein>
    <submittedName>
        <fullName evidence="8">Membrane protein DedA, SNARE-associated domain</fullName>
    </submittedName>
</protein>
<evidence type="ECO:0000256" key="1">
    <source>
        <dbReference type="ARBA" id="ARBA00004651"/>
    </source>
</evidence>
<accession>A0A1W1Z3Q9</accession>
<proteinExistence type="predicted"/>
<dbReference type="Proteomes" id="UP000192330">
    <property type="component" value="Unassembled WGS sequence"/>
</dbReference>
<dbReference type="InterPro" id="IPR032816">
    <property type="entry name" value="VTT_dom"/>
</dbReference>
<evidence type="ECO:0000256" key="6">
    <source>
        <dbReference type="SAM" id="Phobius"/>
    </source>
</evidence>
<feature type="domain" description="VTT" evidence="7">
    <location>
        <begin position="42"/>
        <end position="150"/>
    </location>
</feature>
<keyword evidence="3 6" id="KW-0812">Transmembrane</keyword>
<evidence type="ECO:0000313" key="9">
    <source>
        <dbReference type="Proteomes" id="UP000192330"/>
    </source>
</evidence>
<keyword evidence="5 6" id="KW-0472">Membrane</keyword>
<organism evidence="8 9">
    <name type="scientific">Primorskyibacter flagellatus</name>
    <dbReference type="NCBI Taxonomy" id="1387277"/>
    <lineage>
        <taxon>Bacteria</taxon>
        <taxon>Pseudomonadati</taxon>
        <taxon>Pseudomonadota</taxon>
        <taxon>Alphaproteobacteria</taxon>
        <taxon>Rhodobacterales</taxon>
        <taxon>Roseobacteraceae</taxon>
        <taxon>Primorskyibacter</taxon>
    </lineage>
</organism>
<evidence type="ECO:0000313" key="8">
    <source>
        <dbReference type="EMBL" id="SMC43100.1"/>
    </source>
</evidence>
<dbReference type="EMBL" id="FWYD01000001">
    <property type="protein sequence ID" value="SMC43100.1"/>
    <property type="molecule type" value="Genomic_DNA"/>
</dbReference>